<reference evidence="1 2" key="1">
    <citation type="journal article" date="2015" name="Antonie Van Leeuwenhoek">
        <title>Oricola cellulosilytica gen. nov., sp. nov., a cellulose-degrading bacterium of the family Phyllobacteriaceae isolated from surface seashore water, and emended descriptions of Mesorhizobium loti and Phyllobacterium myrsinacearum.</title>
        <authorList>
            <person name="Hameed A."/>
            <person name="Shahina M."/>
            <person name="Lai W.A."/>
            <person name="Lin S.Y."/>
            <person name="Young L.S."/>
            <person name="Liu Y.C."/>
            <person name="Hsu Y.H."/>
            <person name="Young C.C."/>
        </authorList>
    </citation>
    <scope>NUCLEOTIDE SEQUENCE [LARGE SCALE GENOMIC DNA]</scope>
    <source>
        <strain evidence="1 2">KCTC 52183</strain>
    </source>
</reference>
<evidence type="ECO:0000313" key="1">
    <source>
        <dbReference type="EMBL" id="TCD15147.1"/>
    </source>
</evidence>
<protein>
    <submittedName>
        <fullName evidence="1">Uncharacterized protein</fullName>
    </submittedName>
</protein>
<sequence length="154" mass="15964">MRTLGNGKIRRKGEGVSYGSGANIKQLCDWDYATIDDAATVETAGHFNTLADVLQVGELIDVRMDLDGTPLYRTYMVATNDGTNVTVKREGIGAAVVLTGVDLTDNSGGVASDTIAAIGGAYSQAEVANAVASLARATDRNTADILAIKNALGL</sequence>
<comment type="caution">
    <text evidence="1">The sequence shown here is derived from an EMBL/GenBank/DDBJ whole genome shotgun (WGS) entry which is preliminary data.</text>
</comment>
<dbReference type="Proteomes" id="UP000291301">
    <property type="component" value="Unassembled WGS sequence"/>
</dbReference>
<dbReference type="AlphaFoldDB" id="A0A4V2MNX6"/>
<keyword evidence="2" id="KW-1185">Reference proteome</keyword>
<evidence type="ECO:0000313" key="2">
    <source>
        <dbReference type="Proteomes" id="UP000291301"/>
    </source>
</evidence>
<dbReference type="OrthoDB" id="8449880at2"/>
<dbReference type="RefSeq" id="WP_131566846.1">
    <property type="nucleotide sequence ID" value="NZ_JAINFK010000004.1"/>
</dbReference>
<gene>
    <name evidence="1" type="ORF">E0D97_06255</name>
</gene>
<organism evidence="1 2">
    <name type="scientific">Oricola cellulosilytica</name>
    <dbReference type="NCBI Taxonomy" id="1429082"/>
    <lineage>
        <taxon>Bacteria</taxon>
        <taxon>Pseudomonadati</taxon>
        <taxon>Pseudomonadota</taxon>
        <taxon>Alphaproteobacteria</taxon>
        <taxon>Hyphomicrobiales</taxon>
        <taxon>Ahrensiaceae</taxon>
        <taxon>Oricola</taxon>
    </lineage>
</organism>
<name>A0A4V2MNX6_9HYPH</name>
<dbReference type="EMBL" id="SJST01000002">
    <property type="protein sequence ID" value="TCD15147.1"/>
    <property type="molecule type" value="Genomic_DNA"/>
</dbReference>
<accession>A0A4V2MNX6</accession>
<proteinExistence type="predicted"/>